<dbReference type="InterPro" id="IPR001394">
    <property type="entry name" value="Peptidase_C19_UCH"/>
</dbReference>
<dbReference type="SUPFAM" id="SSF54001">
    <property type="entry name" value="Cysteine proteinases"/>
    <property type="match status" value="1"/>
</dbReference>
<proteinExistence type="inferred from homology"/>
<feature type="region of interest" description="Disordered" evidence="2">
    <location>
        <begin position="1"/>
        <end position="69"/>
    </location>
</feature>
<feature type="region of interest" description="Disordered" evidence="2">
    <location>
        <begin position="365"/>
        <end position="423"/>
    </location>
</feature>
<comment type="function">
    <text evidence="1">Deubiquitinating enzyme that removes conjugated ubiquitin from specific proteins to regulate different cellular processes.</text>
</comment>
<protein>
    <recommendedName>
        <fullName evidence="1">Ubiquitin carboxyl-terminal hydrolase</fullName>
        <ecNumber evidence="1">3.4.19.12</ecNumber>
    </recommendedName>
</protein>
<dbReference type="InterPro" id="IPR038765">
    <property type="entry name" value="Papain-like_cys_pep_sf"/>
</dbReference>
<dbReference type="EMBL" id="OY882877">
    <property type="protein sequence ID" value="CAK6442150.1"/>
    <property type="molecule type" value="Genomic_DNA"/>
</dbReference>
<dbReference type="InterPro" id="IPR050164">
    <property type="entry name" value="Peptidase_C19"/>
</dbReference>
<dbReference type="PANTHER" id="PTHR24006">
    <property type="entry name" value="UBIQUITIN CARBOXYL-TERMINAL HYDROLASE"/>
    <property type="match status" value="1"/>
</dbReference>
<name>A0ABN9ZYK3_PIPNA</name>
<feature type="compositionally biased region" description="Basic residues" evidence="2">
    <location>
        <begin position="482"/>
        <end position="494"/>
    </location>
</feature>
<keyword evidence="1" id="KW-0378">Hydrolase</keyword>
<comment type="similarity">
    <text evidence="1">Belongs to the peptidase C19 family.</text>
</comment>
<dbReference type="PROSITE" id="PS00972">
    <property type="entry name" value="USP_1"/>
    <property type="match status" value="1"/>
</dbReference>
<feature type="region of interest" description="Disordered" evidence="2">
    <location>
        <begin position="442"/>
        <end position="500"/>
    </location>
</feature>
<feature type="domain" description="USP" evidence="3">
    <location>
        <begin position="77"/>
        <end position="361"/>
    </location>
</feature>
<evidence type="ECO:0000256" key="2">
    <source>
        <dbReference type="SAM" id="MobiDB-lite"/>
    </source>
</evidence>
<keyword evidence="1" id="KW-0788">Thiol protease</keyword>
<dbReference type="Gene3D" id="3.90.70.10">
    <property type="entry name" value="Cysteine proteinases"/>
    <property type="match status" value="1"/>
</dbReference>
<dbReference type="Pfam" id="PF00443">
    <property type="entry name" value="UCH"/>
    <property type="match status" value="1"/>
</dbReference>
<dbReference type="PROSITE" id="PS00973">
    <property type="entry name" value="USP_2"/>
    <property type="match status" value="1"/>
</dbReference>
<dbReference type="InterPro" id="IPR018200">
    <property type="entry name" value="USP_CS"/>
</dbReference>
<evidence type="ECO:0000313" key="4">
    <source>
        <dbReference type="EMBL" id="CAK6442150.1"/>
    </source>
</evidence>
<reference evidence="4" key="1">
    <citation type="submission" date="2023-12" db="EMBL/GenBank/DDBJ databases">
        <authorList>
            <person name="Brown T."/>
        </authorList>
    </citation>
    <scope>NUCLEOTIDE SEQUENCE</scope>
</reference>
<keyword evidence="1" id="KW-0833">Ubl conjugation pathway</keyword>
<evidence type="ECO:0000313" key="5">
    <source>
        <dbReference type="Proteomes" id="UP001314169"/>
    </source>
</evidence>
<dbReference type="InterPro" id="IPR028889">
    <property type="entry name" value="USP"/>
</dbReference>
<dbReference type="PANTHER" id="PTHR24006:SF651">
    <property type="entry name" value="INACTIVE UBIQUITIN CARBOXYL-TERMINAL HYDROLASE 17-LIKE PROTEIN 4-RELATED"/>
    <property type="match status" value="1"/>
</dbReference>
<sequence>MEAASAPLEEEFQLRQPPKLESSGFGEGAAGVHGGPRRTQKPAAPRESGCAPRGPLAPGETPSSGSWSAGRPRAVGAGLWNLGNTCYANAALQCLSYTPPLARYLLSGLHSRACGRRGASCTLCALQTHVTRALLRPGHIIVPEGALLAGFRAYQQEDAHEFLLFTLEALQRASQEDATLIRGIFGGHWRSRVQCLRCQGVSDTLDPYLDVGLDIQTARSVTQALDLLVRPELLDGYQCGQCLRKVPAKKTLRLDAASRVLTLVLKRFSALADGKLERDVHYPEQLDLRHYLSRGRRAHPLLYRLYAVLVHSGRTCHGGHYFCYVQTAGGGWFKMDDDQVTACDASIALSQCAYVLFYVQTSELEGEGENPDAPRLSTSTGRRPPNGTPQNAPDFTGPGSEKPVKHNDSEQRPRLQEPSRPKPQFNLSELQCALPTEAVVLHQSRGRGGRTERLLNGPAGEDLPGEAKGTDQGPGPRGGAKANRKKKKRKKGHRFVPVCQ</sequence>
<accession>A0ABN9ZYK3</accession>
<organism evidence="4 5">
    <name type="scientific">Pipistrellus nathusii</name>
    <name type="common">Nathusius' pipistrelle</name>
    <dbReference type="NCBI Taxonomy" id="59473"/>
    <lineage>
        <taxon>Eukaryota</taxon>
        <taxon>Metazoa</taxon>
        <taxon>Chordata</taxon>
        <taxon>Craniata</taxon>
        <taxon>Vertebrata</taxon>
        <taxon>Euteleostomi</taxon>
        <taxon>Mammalia</taxon>
        <taxon>Eutheria</taxon>
        <taxon>Laurasiatheria</taxon>
        <taxon>Chiroptera</taxon>
        <taxon>Yangochiroptera</taxon>
        <taxon>Vespertilionidae</taxon>
        <taxon>Pipistrellus</taxon>
    </lineage>
</organism>
<feature type="compositionally biased region" description="Gly residues" evidence="2">
    <location>
        <begin position="25"/>
        <end position="34"/>
    </location>
</feature>
<dbReference type="Proteomes" id="UP001314169">
    <property type="component" value="Chromosome 20"/>
</dbReference>
<dbReference type="EC" id="3.4.19.12" evidence="1"/>
<comment type="catalytic activity">
    <reaction evidence="1">
        <text>Thiol-dependent hydrolysis of ester, thioester, amide, peptide and isopeptide bonds formed by the C-terminal Gly of ubiquitin (a 76-residue protein attached to proteins as an intracellular targeting signal).</text>
        <dbReference type="EC" id="3.4.19.12"/>
    </reaction>
</comment>
<evidence type="ECO:0000256" key="1">
    <source>
        <dbReference type="RuleBase" id="RU366025"/>
    </source>
</evidence>
<keyword evidence="1" id="KW-0645">Protease</keyword>
<evidence type="ECO:0000259" key="3">
    <source>
        <dbReference type="PROSITE" id="PS50235"/>
    </source>
</evidence>
<gene>
    <name evidence="4" type="ORF">MPIPNATIZW_LOCUS10456</name>
</gene>
<feature type="compositionally biased region" description="Basic and acidic residues" evidence="2">
    <location>
        <begin position="402"/>
        <end position="420"/>
    </location>
</feature>
<keyword evidence="5" id="KW-1185">Reference proteome</keyword>
<dbReference type="PROSITE" id="PS50235">
    <property type="entry name" value="USP_3"/>
    <property type="match status" value="1"/>
</dbReference>